<accession>A0A2T7PK79</accession>
<organism evidence="2 3">
    <name type="scientific">Pomacea canaliculata</name>
    <name type="common">Golden apple snail</name>
    <dbReference type="NCBI Taxonomy" id="400727"/>
    <lineage>
        <taxon>Eukaryota</taxon>
        <taxon>Metazoa</taxon>
        <taxon>Spiralia</taxon>
        <taxon>Lophotrochozoa</taxon>
        <taxon>Mollusca</taxon>
        <taxon>Gastropoda</taxon>
        <taxon>Caenogastropoda</taxon>
        <taxon>Architaenioglossa</taxon>
        <taxon>Ampullarioidea</taxon>
        <taxon>Ampullariidae</taxon>
        <taxon>Pomacea</taxon>
    </lineage>
</organism>
<gene>
    <name evidence="2" type="ORF">C0Q70_05102</name>
</gene>
<dbReference type="AlphaFoldDB" id="A0A2T7PK79"/>
<feature type="compositionally biased region" description="Low complexity" evidence="1">
    <location>
        <begin position="77"/>
        <end position="90"/>
    </location>
</feature>
<name>A0A2T7PK79_POMCA</name>
<dbReference type="Proteomes" id="UP000245119">
    <property type="component" value="Linkage Group LG3"/>
</dbReference>
<proteinExistence type="predicted"/>
<sequence>MTERTSDSRSGYRITGGWEETCLLSLRPPPRPRVWSLGGPRLIADVTLDLVPVTRRCKRRLDGAADTRVSRSPHPPTSTWLSTTTTTLSTFRSNGA</sequence>
<evidence type="ECO:0000256" key="1">
    <source>
        <dbReference type="SAM" id="MobiDB-lite"/>
    </source>
</evidence>
<comment type="caution">
    <text evidence="2">The sequence shown here is derived from an EMBL/GenBank/DDBJ whole genome shotgun (WGS) entry which is preliminary data.</text>
</comment>
<keyword evidence="3" id="KW-1185">Reference proteome</keyword>
<protein>
    <submittedName>
        <fullName evidence="2">Uncharacterized protein</fullName>
    </submittedName>
</protein>
<evidence type="ECO:0000313" key="2">
    <source>
        <dbReference type="EMBL" id="PVD33841.1"/>
    </source>
</evidence>
<evidence type="ECO:0000313" key="3">
    <source>
        <dbReference type="Proteomes" id="UP000245119"/>
    </source>
</evidence>
<dbReference type="EMBL" id="PZQS01000003">
    <property type="protein sequence ID" value="PVD33841.1"/>
    <property type="molecule type" value="Genomic_DNA"/>
</dbReference>
<feature type="region of interest" description="Disordered" evidence="1">
    <location>
        <begin position="62"/>
        <end position="96"/>
    </location>
</feature>
<reference evidence="2 3" key="1">
    <citation type="submission" date="2018-04" db="EMBL/GenBank/DDBJ databases">
        <title>The genome of golden apple snail Pomacea canaliculata provides insight into stress tolerance and invasive adaptation.</title>
        <authorList>
            <person name="Liu C."/>
            <person name="Liu B."/>
            <person name="Ren Y."/>
            <person name="Zhang Y."/>
            <person name="Wang H."/>
            <person name="Li S."/>
            <person name="Jiang F."/>
            <person name="Yin L."/>
            <person name="Zhang G."/>
            <person name="Qian W."/>
            <person name="Fan W."/>
        </authorList>
    </citation>
    <scope>NUCLEOTIDE SEQUENCE [LARGE SCALE GENOMIC DNA]</scope>
    <source>
        <strain evidence="2">SZHN2017</strain>
        <tissue evidence="2">Muscle</tissue>
    </source>
</reference>